<evidence type="ECO:0000256" key="2">
    <source>
        <dbReference type="ARBA" id="ARBA00008817"/>
    </source>
</evidence>
<dbReference type="GO" id="GO:0005744">
    <property type="term" value="C:TIM23 mitochondrial import inner membrane translocase complex"/>
    <property type="evidence" value="ECO:0007669"/>
    <property type="project" value="InterPro"/>
</dbReference>
<organism evidence="13 14">
    <name type="scientific">Malassezia obtusa</name>
    <dbReference type="NCBI Taxonomy" id="76774"/>
    <lineage>
        <taxon>Eukaryota</taxon>
        <taxon>Fungi</taxon>
        <taxon>Dikarya</taxon>
        <taxon>Basidiomycota</taxon>
        <taxon>Ustilaginomycotina</taxon>
        <taxon>Malasseziomycetes</taxon>
        <taxon>Malasseziales</taxon>
        <taxon>Malasseziaceae</taxon>
        <taxon>Malassezia</taxon>
    </lineage>
</organism>
<keyword evidence="14" id="KW-1185">Reference proteome</keyword>
<dbReference type="EMBL" id="CP119940">
    <property type="protein sequence ID" value="WFD04122.1"/>
    <property type="molecule type" value="Genomic_DNA"/>
</dbReference>
<dbReference type="AlphaFoldDB" id="A0AAF0E5W1"/>
<sequence>MVRTRALTQSLPRILAQIAFTGSRILGKAFMEAGRQAVRNVRAGQVEEAAVGAKGRAGAPSDALTRAHRMTLDEAKLILNLRNDVSAATAQRQGGIADTIRKELEENYERLFTINAPPAPKGKTGGGQGSFYMQSKIVRARERIEEEWKLLKQAAEKETPSA</sequence>
<evidence type="ECO:0000256" key="7">
    <source>
        <dbReference type="ARBA" id="ARBA00022927"/>
    </source>
</evidence>
<dbReference type="Gene3D" id="1.10.287.110">
    <property type="entry name" value="DnaJ domain"/>
    <property type="match status" value="1"/>
</dbReference>
<evidence type="ECO:0000256" key="6">
    <source>
        <dbReference type="ARBA" id="ARBA00022792"/>
    </source>
</evidence>
<keyword evidence="6" id="KW-0999">Mitochondrion inner membrane</keyword>
<evidence type="ECO:0000256" key="10">
    <source>
        <dbReference type="ARBA" id="ARBA00023136"/>
    </source>
</evidence>
<gene>
    <name evidence="13" type="primary">PAM16</name>
    <name evidence="13" type="ORF">MOBT1_002825</name>
</gene>
<evidence type="ECO:0000256" key="9">
    <source>
        <dbReference type="ARBA" id="ARBA00023128"/>
    </source>
</evidence>
<proteinExistence type="inferred from homology"/>
<protein>
    <recommendedName>
        <fullName evidence="4">Mitochondrial import inner membrane translocase subunit TIM16</fullName>
    </recommendedName>
    <alternativeName>
        <fullName evidence="3">Mitochondrial import inner membrane translocase subunit tim16</fullName>
    </alternativeName>
    <alternativeName>
        <fullName evidence="11 12">Presequence translocated-associated motor subunit PAM16</fullName>
    </alternativeName>
</protein>
<keyword evidence="8" id="KW-0811">Translocation</keyword>
<name>A0AAF0E5W1_9BASI</name>
<comment type="subcellular location">
    <subcellularLocation>
        <location evidence="1">Mitochondrion inner membrane</location>
        <topology evidence="1">Peripheral membrane protein</topology>
    </subcellularLocation>
</comment>
<reference evidence="13" key="1">
    <citation type="submission" date="2023-03" db="EMBL/GenBank/DDBJ databases">
        <title>Mating type loci evolution in Malassezia.</title>
        <authorList>
            <person name="Coelho M.A."/>
        </authorList>
    </citation>
    <scope>NUCLEOTIDE SEQUENCE</scope>
    <source>
        <strain evidence="13">CBS 7876</strain>
    </source>
</reference>
<dbReference type="PANTHER" id="PTHR12388:SF0">
    <property type="entry name" value="MITOCHONDRIAL IMPORT INNER MEMBRANE TRANSLOCASE SUBUNIT TIM16"/>
    <property type="match status" value="1"/>
</dbReference>
<dbReference type="Pfam" id="PF03656">
    <property type="entry name" value="Pam16"/>
    <property type="match status" value="1"/>
</dbReference>
<evidence type="ECO:0000256" key="8">
    <source>
        <dbReference type="ARBA" id="ARBA00023010"/>
    </source>
</evidence>
<keyword evidence="10" id="KW-0472">Membrane</keyword>
<evidence type="ECO:0000256" key="11">
    <source>
        <dbReference type="ARBA" id="ARBA00030422"/>
    </source>
</evidence>
<evidence type="ECO:0000313" key="14">
    <source>
        <dbReference type="Proteomes" id="UP001214603"/>
    </source>
</evidence>
<dbReference type="InterPro" id="IPR036869">
    <property type="entry name" value="J_dom_sf"/>
</dbReference>
<accession>A0AAF0E5W1</accession>
<keyword evidence="9" id="KW-0496">Mitochondrion</keyword>
<evidence type="ECO:0000256" key="1">
    <source>
        <dbReference type="ARBA" id="ARBA00004637"/>
    </source>
</evidence>
<comment type="similarity">
    <text evidence="2">Belongs to the TIM16/PAM16 family.</text>
</comment>
<dbReference type="GO" id="GO:0030150">
    <property type="term" value="P:protein import into mitochondrial matrix"/>
    <property type="evidence" value="ECO:0007669"/>
    <property type="project" value="InterPro"/>
</dbReference>
<keyword evidence="7" id="KW-0653">Protein transport</keyword>
<evidence type="ECO:0000256" key="5">
    <source>
        <dbReference type="ARBA" id="ARBA00022448"/>
    </source>
</evidence>
<dbReference type="PANTHER" id="PTHR12388">
    <property type="entry name" value="MITOCHONDRIA ASSOCIATED GRANULOCYTE MACROPHAGE CSF SIGNALING MOLECULE"/>
    <property type="match status" value="1"/>
</dbReference>
<dbReference type="Proteomes" id="UP001214603">
    <property type="component" value="Chromosome 7"/>
</dbReference>
<dbReference type="InterPro" id="IPR005341">
    <property type="entry name" value="Tim16"/>
</dbReference>
<evidence type="ECO:0000256" key="12">
    <source>
        <dbReference type="ARBA" id="ARBA00031407"/>
    </source>
</evidence>
<evidence type="ECO:0000313" key="13">
    <source>
        <dbReference type="EMBL" id="WFD04122.1"/>
    </source>
</evidence>
<evidence type="ECO:0000256" key="3">
    <source>
        <dbReference type="ARBA" id="ARBA00013571"/>
    </source>
</evidence>
<evidence type="ECO:0000256" key="4">
    <source>
        <dbReference type="ARBA" id="ARBA00020721"/>
    </source>
</evidence>
<keyword evidence="5" id="KW-0813">Transport</keyword>